<name>A0AAD7N5U2_9AGAR</name>
<dbReference type="SUPFAM" id="SSF51735">
    <property type="entry name" value="NAD(P)-binding Rossmann-fold domains"/>
    <property type="match status" value="1"/>
</dbReference>
<dbReference type="PROSITE" id="PS00455">
    <property type="entry name" value="AMP_BINDING"/>
    <property type="match status" value="1"/>
</dbReference>
<feature type="domain" description="Carrier" evidence="3">
    <location>
        <begin position="552"/>
        <end position="630"/>
    </location>
</feature>
<accession>A0AAD7N5U2</accession>
<dbReference type="Pfam" id="PF00501">
    <property type="entry name" value="AMP-binding"/>
    <property type="match status" value="1"/>
</dbReference>
<keyword evidence="2" id="KW-0597">Phosphoprotein</keyword>
<reference evidence="4" key="1">
    <citation type="submission" date="2023-03" db="EMBL/GenBank/DDBJ databases">
        <title>Massive genome expansion in bonnet fungi (Mycena s.s.) driven by repeated elements and novel gene families across ecological guilds.</title>
        <authorList>
            <consortium name="Lawrence Berkeley National Laboratory"/>
            <person name="Harder C.B."/>
            <person name="Miyauchi S."/>
            <person name="Viragh M."/>
            <person name="Kuo A."/>
            <person name="Thoen E."/>
            <person name="Andreopoulos B."/>
            <person name="Lu D."/>
            <person name="Skrede I."/>
            <person name="Drula E."/>
            <person name="Henrissat B."/>
            <person name="Morin E."/>
            <person name="Kohler A."/>
            <person name="Barry K."/>
            <person name="LaButti K."/>
            <person name="Morin E."/>
            <person name="Salamov A."/>
            <person name="Lipzen A."/>
            <person name="Mereny Z."/>
            <person name="Hegedus B."/>
            <person name="Baldrian P."/>
            <person name="Stursova M."/>
            <person name="Weitz H."/>
            <person name="Taylor A."/>
            <person name="Grigoriev I.V."/>
            <person name="Nagy L.G."/>
            <person name="Martin F."/>
            <person name="Kauserud H."/>
        </authorList>
    </citation>
    <scope>NUCLEOTIDE SEQUENCE</scope>
    <source>
        <strain evidence="4">CBHHK188m</strain>
    </source>
</reference>
<keyword evidence="1" id="KW-0596">Phosphopantetheine</keyword>
<dbReference type="InterPro" id="IPR013120">
    <property type="entry name" value="FAR_NAD-bd"/>
</dbReference>
<comment type="caution">
    <text evidence="4">The sequence shown here is derived from an EMBL/GenBank/DDBJ whole genome shotgun (WGS) entry which is preliminary data.</text>
</comment>
<dbReference type="InterPro" id="IPR051414">
    <property type="entry name" value="Adenylate-forming_Reductase"/>
</dbReference>
<evidence type="ECO:0000313" key="4">
    <source>
        <dbReference type="EMBL" id="KAJ7746849.1"/>
    </source>
</evidence>
<dbReference type="PROSITE" id="PS50075">
    <property type="entry name" value="CARRIER"/>
    <property type="match status" value="1"/>
</dbReference>
<dbReference type="SMART" id="SM00823">
    <property type="entry name" value="PKS_PP"/>
    <property type="match status" value="1"/>
</dbReference>
<dbReference type="SUPFAM" id="SSF56801">
    <property type="entry name" value="Acetyl-CoA synthetase-like"/>
    <property type="match status" value="1"/>
</dbReference>
<proteinExistence type="predicted"/>
<dbReference type="InterPro" id="IPR000873">
    <property type="entry name" value="AMP-dep_synth/lig_dom"/>
</dbReference>
<dbReference type="AlphaFoldDB" id="A0AAD7N5U2"/>
<dbReference type="InterPro" id="IPR036736">
    <property type="entry name" value="ACP-like_sf"/>
</dbReference>
<dbReference type="Pfam" id="PF00550">
    <property type="entry name" value="PP-binding"/>
    <property type="match status" value="1"/>
</dbReference>
<dbReference type="InterPro" id="IPR036291">
    <property type="entry name" value="NAD(P)-bd_dom_sf"/>
</dbReference>
<dbReference type="InterPro" id="IPR042099">
    <property type="entry name" value="ANL_N_sf"/>
</dbReference>
<dbReference type="PANTHER" id="PTHR43439:SF2">
    <property type="entry name" value="ENZYME, PUTATIVE (JCVI)-RELATED"/>
    <property type="match status" value="1"/>
</dbReference>
<dbReference type="Gene3D" id="1.10.1200.10">
    <property type="entry name" value="ACP-like"/>
    <property type="match status" value="1"/>
</dbReference>
<evidence type="ECO:0000256" key="2">
    <source>
        <dbReference type="ARBA" id="ARBA00022553"/>
    </source>
</evidence>
<gene>
    <name evidence="4" type="ORF">DFH07DRAFT_831545</name>
</gene>
<dbReference type="Pfam" id="PF23562">
    <property type="entry name" value="AMP-binding_C_3"/>
    <property type="match status" value="1"/>
</dbReference>
<dbReference type="Pfam" id="PF07993">
    <property type="entry name" value="NAD_binding_4"/>
    <property type="match status" value="1"/>
</dbReference>
<dbReference type="Gene3D" id="3.40.50.720">
    <property type="entry name" value="NAD(P)-binding Rossmann-like Domain"/>
    <property type="match status" value="1"/>
</dbReference>
<dbReference type="PANTHER" id="PTHR43439">
    <property type="entry name" value="PHENYLACETATE-COENZYME A LIGASE"/>
    <property type="match status" value="1"/>
</dbReference>
<dbReference type="InterPro" id="IPR009081">
    <property type="entry name" value="PP-bd_ACP"/>
</dbReference>
<dbReference type="Gene3D" id="3.40.50.12780">
    <property type="entry name" value="N-terminal domain of ligase-like"/>
    <property type="match status" value="1"/>
</dbReference>
<keyword evidence="5" id="KW-1185">Reference proteome</keyword>
<dbReference type="SUPFAM" id="SSF47336">
    <property type="entry name" value="ACP-like"/>
    <property type="match status" value="1"/>
</dbReference>
<evidence type="ECO:0000313" key="5">
    <source>
        <dbReference type="Proteomes" id="UP001215280"/>
    </source>
</evidence>
<protein>
    <submittedName>
        <fullName evidence="4">L-aminoadipate-semialdehyde dehydrogenase</fullName>
    </submittedName>
</protein>
<dbReference type="EMBL" id="JARJLG010000096">
    <property type="protein sequence ID" value="KAJ7746849.1"/>
    <property type="molecule type" value="Genomic_DNA"/>
</dbReference>
<dbReference type="GO" id="GO:0031177">
    <property type="term" value="F:phosphopantetheine binding"/>
    <property type="evidence" value="ECO:0007669"/>
    <property type="project" value="InterPro"/>
</dbReference>
<dbReference type="InterPro" id="IPR020845">
    <property type="entry name" value="AMP-binding_CS"/>
</dbReference>
<sequence length="1035" mass="112583">MPVPVYKAKSLTELLAIRAREQPDDAAVYTGIPEKDNSIVLRKLTYSQVQKAVDRVAWHYSTLGLTPKAKPGELPPPRIIAVFATSAIDESFLEIALAKLGLAALLLSVNNSVPAIAHLCKLTNSSHLIYSETFTKEAHEAQAILKSQDYDLGLVPDMRFPLWGDGGVESAQVKPLAPILTPEQENARPAVILHSSGSTGFPKPVFITHHGLIANVAINQNKPGFSTLPVYHGYGHFAIFRCMYSAKPITLFPPHLPLTSANICAVLAASPPVKQCFAVPYVIKLLGETAEGTSALASFDLVGYAGAAVPDDLGTRLVAAGVNLFSIYGTTETGSIFNSEREMATDKNWNWLRARGLILDYIVMEPRGDNTFEAVVKDGYPPKIETNRPDGSYATKDLFLRHPEHDNWYKYIGRLDDTLVQTLGEKTNPVPIELCIRGNSPYVTEAIVFGAGKPQTGCLILPSELGKDLSHEEFMEKVWPVVEQANAQAPTHSRLLPEMIEILPYGTEIPIASKMSILRPACYAKFKDVIKGIYQRFEQEGDEGSKLKLAKPELEEFILNAIVKALGPAKSANIDRKVDLFAFGVDSLQGTRIRNVCQKDLFLAGKTLGQNVVYGYPSVEKLADHILGLQAGAGQEDDQHEVQMMAMVDKWLAHIKAHKPAASAAKRPENARVIVLTGASGSLGAHILHQLISSSSVRKVICLSRAKSHEESVNRIAESMTARKLPLPGVKLVSYAANANAPLLGLTEQEYNLIRDEVTDVIHNAWPVNFVLSLQSYDEHIGGAANLINLCLASPYAEPAAFFFSSSISCRQGAPDATCTEDFAPSPKTATGTGYARSKWVVEKLCQRAAAGSGVPVGVLRIGQMVGDSVNGIWNETEAWPLMFKGANTFGALPATDEHPSWLPVDYAGKGIAEVVLAPHPAKSAVVYHIVNPNVSSSWDDILSALRTAGLEFETVDRTEWVARLAKSDSDGEKNPTIKLLPFFQMRYGKGHRPPMVFVTNKTAKAAPSIRASPPISPDLVGKWVAHWRETGFLV</sequence>
<organism evidence="4 5">
    <name type="scientific">Mycena maculata</name>
    <dbReference type="NCBI Taxonomy" id="230809"/>
    <lineage>
        <taxon>Eukaryota</taxon>
        <taxon>Fungi</taxon>
        <taxon>Dikarya</taxon>
        <taxon>Basidiomycota</taxon>
        <taxon>Agaricomycotina</taxon>
        <taxon>Agaricomycetes</taxon>
        <taxon>Agaricomycetidae</taxon>
        <taxon>Agaricales</taxon>
        <taxon>Marasmiineae</taxon>
        <taxon>Mycenaceae</taxon>
        <taxon>Mycena</taxon>
    </lineage>
</organism>
<dbReference type="Proteomes" id="UP001215280">
    <property type="component" value="Unassembled WGS sequence"/>
</dbReference>
<dbReference type="InterPro" id="IPR020806">
    <property type="entry name" value="PKS_PP-bd"/>
</dbReference>
<evidence type="ECO:0000256" key="1">
    <source>
        <dbReference type="ARBA" id="ARBA00022450"/>
    </source>
</evidence>
<evidence type="ECO:0000259" key="3">
    <source>
        <dbReference type="PROSITE" id="PS50075"/>
    </source>
</evidence>